<protein>
    <submittedName>
        <fullName evidence="1">Uncharacterized protein</fullName>
    </submittedName>
</protein>
<name>W2NIQ7_PHYNI</name>
<evidence type="ECO:0000313" key="1">
    <source>
        <dbReference type="EMBL" id="ETM48542.1"/>
    </source>
</evidence>
<dbReference type="AlphaFoldDB" id="W2NIQ7"/>
<reference evidence="1" key="1">
    <citation type="submission" date="2013-11" db="EMBL/GenBank/DDBJ databases">
        <title>The Genome Sequence of Phytophthora parasitica IAC_01/95.</title>
        <authorList>
            <consortium name="The Broad Institute Genomics Platform"/>
            <person name="Russ C."/>
            <person name="Tyler B."/>
            <person name="Panabieres F."/>
            <person name="Shan W."/>
            <person name="Tripathy S."/>
            <person name="Grunwald N."/>
            <person name="Machado M."/>
            <person name="Johnson C.S."/>
            <person name="Arredondo F."/>
            <person name="Hong C."/>
            <person name="Coffey M."/>
            <person name="Young S.K."/>
            <person name="Zeng Q."/>
            <person name="Gargeya S."/>
            <person name="Fitzgerald M."/>
            <person name="Abouelleil A."/>
            <person name="Alvarado L."/>
            <person name="Chapman S.B."/>
            <person name="Gainer-Dewar J."/>
            <person name="Goldberg J."/>
            <person name="Griggs A."/>
            <person name="Gujja S."/>
            <person name="Hansen M."/>
            <person name="Howarth C."/>
            <person name="Imamovic A."/>
            <person name="Ireland A."/>
            <person name="Larimer J."/>
            <person name="McCowan C."/>
            <person name="Murphy C."/>
            <person name="Pearson M."/>
            <person name="Poon T.W."/>
            <person name="Priest M."/>
            <person name="Roberts A."/>
            <person name="Saif S."/>
            <person name="Shea T."/>
            <person name="Sykes S."/>
            <person name="Wortman J."/>
            <person name="Nusbaum C."/>
            <person name="Birren B."/>
        </authorList>
    </citation>
    <scope>NUCLEOTIDE SEQUENCE [LARGE SCALE GENOMIC DNA]</scope>
    <source>
        <strain evidence="1">IAC_01/95</strain>
    </source>
</reference>
<proteinExistence type="predicted"/>
<dbReference type="EMBL" id="KI692333">
    <property type="protein sequence ID" value="ETM48542.1"/>
    <property type="molecule type" value="Genomic_DNA"/>
</dbReference>
<dbReference type="VEuPathDB" id="FungiDB:PPTG_24747"/>
<accession>W2NIQ7</accession>
<sequence>MSSSQLQLGSPSKEYATFLMMPPTSPKVQRYQSTSLLSRLFFSYADDMMQIGNTRQLDQDDLLELVDDSRSGVAYTSTTTTKISRSSELSYTDTGGNSYSVGWYLRSRRPAFCSHPLCCTT</sequence>
<gene>
    <name evidence="1" type="ORF">L914_06929</name>
</gene>
<organism evidence="1">
    <name type="scientific">Phytophthora nicotianae</name>
    <name type="common">Potato buckeye rot agent</name>
    <name type="synonym">Phytophthora parasitica</name>
    <dbReference type="NCBI Taxonomy" id="4792"/>
    <lineage>
        <taxon>Eukaryota</taxon>
        <taxon>Sar</taxon>
        <taxon>Stramenopiles</taxon>
        <taxon>Oomycota</taxon>
        <taxon>Peronosporomycetes</taxon>
        <taxon>Peronosporales</taxon>
        <taxon>Peronosporaceae</taxon>
        <taxon>Phytophthora</taxon>
    </lineage>
</organism>
<dbReference type="Proteomes" id="UP000054532">
    <property type="component" value="Unassembled WGS sequence"/>
</dbReference>